<reference evidence="5 6" key="1">
    <citation type="submission" date="2024-06" db="EMBL/GenBank/DDBJ databases">
        <title>Complete genome of Phlyctema vagabunda strain 19-DSS-EL-015.</title>
        <authorList>
            <person name="Fiorenzani C."/>
        </authorList>
    </citation>
    <scope>NUCLEOTIDE SEQUENCE [LARGE SCALE GENOMIC DNA]</scope>
    <source>
        <strain evidence="5 6">19-DSS-EL-015</strain>
    </source>
</reference>
<proteinExistence type="inferred from homology"/>
<dbReference type="PRINTS" id="PR00145">
    <property type="entry name" value="ARGSUCLYASE"/>
</dbReference>
<dbReference type="InterPro" id="IPR024083">
    <property type="entry name" value="Fumarase/histidase_N"/>
</dbReference>
<dbReference type="PANTHER" id="PTHR43814">
    <property type="entry name" value="ARGININOSUCCINATE LYASE"/>
    <property type="match status" value="1"/>
</dbReference>
<comment type="caution">
    <text evidence="5">The sequence shown here is derived from an EMBL/GenBank/DDBJ whole genome shotgun (WGS) entry which is preliminary data.</text>
</comment>
<dbReference type="InterPro" id="IPR009049">
    <property type="entry name" value="Argininosuccinate_lyase"/>
</dbReference>
<dbReference type="Gene3D" id="1.10.275.10">
    <property type="entry name" value="Fumarase/aspartase (N-terminal domain)"/>
    <property type="match status" value="1"/>
</dbReference>
<protein>
    <recommendedName>
        <fullName evidence="2">Arginosuccinase</fullName>
    </recommendedName>
</protein>
<dbReference type="InterPro" id="IPR022761">
    <property type="entry name" value="Fumarate_lyase_N"/>
</dbReference>
<dbReference type="Pfam" id="PF14698">
    <property type="entry name" value="ASL_C2"/>
    <property type="match status" value="1"/>
</dbReference>
<dbReference type="PANTHER" id="PTHR43814:SF1">
    <property type="entry name" value="ARGININOSUCCINATE LYASE"/>
    <property type="match status" value="1"/>
</dbReference>
<dbReference type="NCBIfam" id="TIGR00838">
    <property type="entry name" value="argH"/>
    <property type="match status" value="1"/>
</dbReference>
<dbReference type="Proteomes" id="UP001629113">
    <property type="component" value="Unassembled WGS sequence"/>
</dbReference>
<sequence>MASEQTRAPGSKPGANMLWGGRFTGGLDPLMVSYNESIYYDQAFHTQDIKGSIAWARANHKNGILTAEEFAAIELGFQKVEEEWVSGTFKIIPGVDEDIHTANERRLGEIIGKEIGGKLHTGRSRNEQIATDMRLWLRDELRKIEGFLIDFLNVVAARAEKEIDYVMPGYTHLQRAQPIRWSHWMLSYGLAFASDLQRLREVISRVNRSPLGCGALAGNPFGIDRDAMAKELGFEGLLWNSMGAVADRDFVVETMQWGSTLMQHMSRWAEDLIIYSTSEFNFVRLADAYSTGSSLMPQKKNPDSLELLRGKSGRAFGHMAGLMMTIKGIPSTYNKDLQESVEPLLDHVKTVGDSIQIACGVLSTLATNPERMKAALDPFMLATDIADYLVRKGVPFRETHHISGQCVALSEKTGIPMDQLSYEQLKGVDSRFNEDVSAIFDYEKSVEMRSAAGGTSKKSVEQQITVLREMLVQK</sequence>
<dbReference type="SUPFAM" id="SSF48557">
    <property type="entry name" value="L-aspartase-like"/>
    <property type="match status" value="1"/>
</dbReference>
<comment type="similarity">
    <text evidence="1">Belongs to the lyase 1 family. Argininosuccinate lyase subfamily.</text>
</comment>
<evidence type="ECO:0000313" key="6">
    <source>
        <dbReference type="Proteomes" id="UP001629113"/>
    </source>
</evidence>
<dbReference type="InterPro" id="IPR020557">
    <property type="entry name" value="Fumarate_lyase_CS"/>
</dbReference>
<dbReference type="PROSITE" id="PS00163">
    <property type="entry name" value="FUMARATE_LYASES"/>
    <property type="match status" value="1"/>
</dbReference>
<feature type="domain" description="Fumarate lyase N-terminal" evidence="3">
    <location>
        <begin position="21"/>
        <end position="317"/>
    </location>
</feature>
<organism evidence="5 6">
    <name type="scientific">Phlyctema vagabunda</name>
    <dbReference type="NCBI Taxonomy" id="108571"/>
    <lineage>
        <taxon>Eukaryota</taxon>
        <taxon>Fungi</taxon>
        <taxon>Dikarya</taxon>
        <taxon>Ascomycota</taxon>
        <taxon>Pezizomycotina</taxon>
        <taxon>Leotiomycetes</taxon>
        <taxon>Helotiales</taxon>
        <taxon>Dermateaceae</taxon>
        <taxon>Phlyctema</taxon>
    </lineage>
</organism>
<dbReference type="InterPro" id="IPR008948">
    <property type="entry name" value="L-Aspartase-like"/>
</dbReference>
<evidence type="ECO:0000259" key="4">
    <source>
        <dbReference type="Pfam" id="PF14698"/>
    </source>
</evidence>
<evidence type="ECO:0000256" key="2">
    <source>
        <dbReference type="ARBA" id="ARBA00032749"/>
    </source>
</evidence>
<feature type="domain" description="Argininosuccinate lyase C-terminal" evidence="4">
    <location>
        <begin position="379"/>
        <end position="447"/>
    </location>
</feature>
<dbReference type="InterPro" id="IPR029419">
    <property type="entry name" value="Arg_succ_lyase_C"/>
</dbReference>
<dbReference type="PRINTS" id="PR00149">
    <property type="entry name" value="FUMRATELYASE"/>
</dbReference>
<evidence type="ECO:0000256" key="1">
    <source>
        <dbReference type="ARBA" id="ARBA00010755"/>
    </source>
</evidence>
<dbReference type="InterPro" id="IPR000362">
    <property type="entry name" value="Fumarate_lyase_fam"/>
</dbReference>
<gene>
    <name evidence="5" type="ORF">PVAG01_01206</name>
</gene>
<accession>A0ABR4PWF2</accession>
<dbReference type="CDD" id="cd01359">
    <property type="entry name" value="Argininosuccinate_lyase"/>
    <property type="match status" value="1"/>
</dbReference>
<dbReference type="HAMAP" id="MF_00006">
    <property type="entry name" value="Arg_succ_lyase"/>
    <property type="match status" value="1"/>
</dbReference>
<evidence type="ECO:0000313" key="5">
    <source>
        <dbReference type="EMBL" id="KAL3427697.1"/>
    </source>
</evidence>
<dbReference type="EMBL" id="JBFCZG010000001">
    <property type="protein sequence ID" value="KAL3427697.1"/>
    <property type="molecule type" value="Genomic_DNA"/>
</dbReference>
<dbReference type="Pfam" id="PF00206">
    <property type="entry name" value="Lyase_1"/>
    <property type="match status" value="1"/>
</dbReference>
<dbReference type="Gene3D" id="1.10.40.30">
    <property type="entry name" value="Fumarase/aspartase (C-terminal domain)"/>
    <property type="match status" value="1"/>
</dbReference>
<dbReference type="Gene3D" id="1.20.200.10">
    <property type="entry name" value="Fumarase/aspartase (Central domain)"/>
    <property type="match status" value="1"/>
</dbReference>
<keyword evidence="6" id="KW-1185">Reference proteome</keyword>
<name>A0ABR4PWF2_9HELO</name>
<evidence type="ECO:0000259" key="3">
    <source>
        <dbReference type="Pfam" id="PF00206"/>
    </source>
</evidence>